<name>A0A448YNQ5_BRENA</name>
<evidence type="ECO:0000313" key="2">
    <source>
        <dbReference type="Proteomes" id="UP000290900"/>
    </source>
</evidence>
<protein>
    <submittedName>
        <fullName evidence="1">DEKNAAC103409</fullName>
    </submittedName>
</protein>
<organism evidence="1 2">
    <name type="scientific">Brettanomyces naardenensis</name>
    <name type="common">Yeast</name>
    <dbReference type="NCBI Taxonomy" id="13370"/>
    <lineage>
        <taxon>Eukaryota</taxon>
        <taxon>Fungi</taxon>
        <taxon>Dikarya</taxon>
        <taxon>Ascomycota</taxon>
        <taxon>Saccharomycotina</taxon>
        <taxon>Pichiomycetes</taxon>
        <taxon>Pichiales</taxon>
        <taxon>Pichiaceae</taxon>
        <taxon>Brettanomyces</taxon>
    </lineage>
</organism>
<dbReference type="Pfam" id="PF11927">
    <property type="entry name" value="HODM_asu-like"/>
    <property type="match status" value="1"/>
</dbReference>
<reference evidence="1 2" key="1">
    <citation type="submission" date="2018-12" db="EMBL/GenBank/DDBJ databases">
        <authorList>
            <person name="Tiukova I."/>
            <person name="Dainat J."/>
        </authorList>
    </citation>
    <scope>NUCLEOTIDE SEQUENCE [LARGE SCALE GENOMIC DNA]</scope>
</reference>
<proteinExistence type="predicted"/>
<dbReference type="STRING" id="13370.A0A448YNQ5"/>
<dbReference type="Proteomes" id="UP000290900">
    <property type="component" value="Unassembled WGS sequence"/>
</dbReference>
<dbReference type="InParanoid" id="A0A448YNQ5"/>
<dbReference type="EMBL" id="CAACVR010000023">
    <property type="protein sequence ID" value="VEU22531.1"/>
    <property type="molecule type" value="Genomic_DNA"/>
</dbReference>
<sequence length="309" mass="36423">MGIRNMDWNSWIELDDEWMKFHQRKLDRVQERGTEVYGTPPEAWDPAIEYLMELRSFLPQRYPTLFEQTEKGIRNLVTGEDFRFVDIPKEDFKQDPMLMAALMVQDDLAILIENENGEYVLKAGAIMLAGFWRLKDKFNLPLSKIHTSGNVPKYKEKLQKGMEKFFVRLTCDKPVVRNNYFIQTDDDLAWSPSIGKEANEKVGWYTAEPATDVSKLYYRSERQSVRRLPKTGAIAFTIRTYFLPVTKMCQEPYVPRRLLNGIVSWEDSVKEYRGFDKFKDVLIPYLNDKALEQEEQGYTIDNEKEKYPF</sequence>
<dbReference type="InterPro" id="IPR021848">
    <property type="entry name" value="HODM_asu-like"/>
</dbReference>
<evidence type="ECO:0000313" key="1">
    <source>
        <dbReference type="EMBL" id="VEU22531.1"/>
    </source>
</evidence>
<dbReference type="AlphaFoldDB" id="A0A448YNQ5"/>
<dbReference type="OrthoDB" id="497541at2759"/>
<accession>A0A448YNQ5</accession>
<gene>
    <name evidence="1" type="ORF">BRENAR_LOCUS3262</name>
</gene>
<keyword evidence="2" id="KW-1185">Reference proteome</keyword>